<name>A0ABU4LIS1_9ACTN</name>
<comment type="caution">
    <text evidence="1">The sequence shown here is derived from an EMBL/GenBank/DDBJ whole genome shotgun (WGS) entry which is preliminary data.</text>
</comment>
<reference evidence="1 2" key="1">
    <citation type="journal article" date="2023" name="Microb. Genom.">
        <title>Mesoterricola silvestris gen. nov., sp. nov., Mesoterricola sediminis sp. nov., Geothrix oryzae sp. nov., Geothrix edaphica sp. nov., Geothrix rubra sp. nov., and Geothrix limicola sp. nov., six novel members of Acidobacteriota isolated from soils.</title>
        <authorList>
            <person name="Weisberg A.J."/>
            <person name="Pearce E."/>
            <person name="Kramer C.G."/>
            <person name="Chang J.H."/>
            <person name="Clarke C.R."/>
        </authorList>
    </citation>
    <scope>NUCLEOTIDE SEQUENCE [LARGE SCALE GENOMIC DNA]</scope>
    <source>
        <strain evidence="1 2">NRRL_B-2795</strain>
    </source>
</reference>
<keyword evidence="2" id="KW-1185">Reference proteome</keyword>
<gene>
    <name evidence="1" type="ORF">PV517_44470</name>
</gene>
<proteinExistence type="predicted"/>
<protein>
    <submittedName>
        <fullName evidence="1">Uncharacterized protein</fullName>
    </submittedName>
</protein>
<sequence length="190" mass="19865">MHPTSSAGPAAGTPAYWSMLAREAGSFARSRGANAPGDWSDVESLMMRLKPYGAAGLLDLCTLLVLQVVKSCPAELRDAQGRPVLPRLIKGRSDALTTIEAVSSANARMSRGPVTADDLADAEKQVERINDLEATVAAALQTRAGHLKARRNVRRALTSQGGGEGEAGAIFGILSEITETIGGRSSHSDA</sequence>
<dbReference type="Proteomes" id="UP001271723">
    <property type="component" value="Unassembled WGS sequence"/>
</dbReference>
<accession>A0ABU4LIS1</accession>
<evidence type="ECO:0000313" key="2">
    <source>
        <dbReference type="Proteomes" id="UP001271723"/>
    </source>
</evidence>
<dbReference type="RefSeq" id="WP_129260274.1">
    <property type="nucleotide sequence ID" value="NZ_JAGJBZ010000005.1"/>
</dbReference>
<dbReference type="EMBL" id="JARAVY010000032">
    <property type="protein sequence ID" value="MDX2915710.1"/>
    <property type="molecule type" value="Genomic_DNA"/>
</dbReference>
<evidence type="ECO:0000313" key="1">
    <source>
        <dbReference type="EMBL" id="MDX2915710.1"/>
    </source>
</evidence>
<organism evidence="1 2">
    <name type="scientific">Streptomyces griseiscabiei</name>
    <dbReference type="NCBI Taxonomy" id="2993540"/>
    <lineage>
        <taxon>Bacteria</taxon>
        <taxon>Bacillati</taxon>
        <taxon>Actinomycetota</taxon>
        <taxon>Actinomycetes</taxon>
        <taxon>Kitasatosporales</taxon>
        <taxon>Streptomycetaceae</taxon>
        <taxon>Streptomyces</taxon>
    </lineage>
</organism>